<comment type="caution">
    <text evidence="2">The sequence shown here is derived from an EMBL/GenBank/DDBJ whole genome shotgun (WGS) entry which is preliminary data.</text>
</comment>
<dbReference type="EMBL" id="BJYD01000006">
    <property type="protein sequence ID" value="GEN52563.1"/>
    <property type="molecule type" value="Genomic_DNA"/>
</dbReference>
<evidence type="ECO:0000259" key="1">
    <source>
        <dbReference type="Pfam" id="PF01863"/>
    </source>
</evidence>
<dbReference type="OrthoDB" id="9811177at2"/>
<dbReference type="Pfam" id="PF01863">
    <property type="entry name" value="YgjP-like"/>
    <property type="match status" value="1"/>
</dbReference>
<protein>
    <recommendedName>
        <fullName evidence="1">YgjP-like metallopeptidase domain-containing protein</fullName>
    </recommendedName>
</protein>
<evidence type="ECO:0000313" key="3">
    <source>
        <dbReference type="Proteomes" id="UP000321886"/>
    </source>
</evidence>
<evidence type="ECO:0000313" key="2">
    <source>
        <dbReference type="EMBL" id="GEN52563.1"/>
    </source>
</evidence>
<dbReference type="RefSeq" id="WP_146813476.1">
    <property type="nucleotide sequence ID" value="NZ_BJYD01000006.1"/>
</dbReference>
<dbReference type="Proteomes" id="UP000321886">
    <property type="component" value="Unassembled WGS sequence"/>
</dbReference>
<proteinExistence type="predicted"/>
<dbReference type="AlphaFoldDB" id="A0A511WQL5"/>
<sequence>MPTLTIREKTIDYTIERQDVSFIKIYLDDLNGVKVTVSPHKEEAKIQAFVEKKADWILEKWQQTHEDLYAIDALTASDHEKITYLGRSYRLKIEHQDEARFAFQKGTFLFAYPEKWTKEKANGHLRREVNDWLFRKAGEKFPTLSESPIDAEEDQVKLGMKEDDHIHLNWRLIQRSKQKIQETIKDLIHEKTC</sequence>
<organism evidence="2 3">
    <name type="scientific">Halobacillus faecis</name>
    <dbReference type="NCBI Taxonomy" id="360184"/>
    <lineage>
        <taxon>Bacteria</taxon>
        <taxon>Bacillati</taxon>
        <taxon>Bacillota</taxon>
        <taxon>Bacilli</taxon>
        <taxon>Bacillales</taxon>
        <taxon>Bacillaceae</taxon>
        <taxon>Halobacillus</taxon>
    </lineage>
</organism>
<keyword evidence="3" id="KW-1185">Reference proteome</keyword>
<gene>
    <name evidence="2" type="ORF">HFA01_08250</name>
</gene>
<dbReference type="InterPro" id="IPR002725">
    <property type="entry name" value="YgjP-like_metallopeptidase"/>
</dbReference>
<feature type="domain" description="YgjP-like metallopeptidase" evidence="1">
    <location>
        <begin position="23"/>
        <end position="177"/>
    </location>
</feature>
<name>A0A511WQL5_9BACI</name>
<accession>A0A511WQL5</accession>
<reference evidence="2 3" key="1">
    <citation type="submission" date="2019-07" db="EMBL/GenBank/DDBJ databases">
        <title>Whole genome shotgun sequence of Halobacillus faecis NBRC 103569.</title>
        <authorList>
            <person name="Hosoyama A."/>
            <person name="Uohara A."/>
            <person name="Ohji S."/>
            <person name="Ichikawa N."/>
        </authorList>
    </citation>
    <scope>NUCLEOTIDE SEQUENCE [LARGE SCALE GENOMIC DNA]</scope>
    <source>
        <strain evidence="2 3">NBRC 103569</strain>
    </source>
</reference>